<evidence type="ECO:0000256" key="4">
    <source>
        <dbReference type="ARBA" id="ARBA00023163"/>
    </source>
</evidence>
<evidence type="ECO:0000313" key="6">
    <source>
        <dbReference type="EMBL" id="OOV87088.1"/>
    </source>
</evidence>
<accession>A0A1T1HB41</accession>
<dbReference type="InterPro" id="IPR000847">
    <property type="entry name" value="LysR_HTH_N"/>
</dbReference>
<dbReference type="Gene3D" id="3.40.190.290">
    <property type="match status" value="1"/>
</dbReference>
<dbReference type="CDD" id="cd05466">
    <property type="entry name" value="PBP2_LTTR_substrate"/>
    <property type="match status" value="1"/>
</dbReference>
<dbReference type="PANTHER" id="PTHR30419">
    <property type="entry name" value="HTH-TYPE TRANSCRIPTIONAL REGULATOR YBHD"/>
    <property type="match status" value="1"/>
</dbReference>
<dbReference type="EMBL" id="MTSD02000003">
    <property type="protein sequence ID" value="OOV87088.1"/>
    <property type="molecule type" value="Genomic_DNA"/>
</dbReference>
<dbReference type="InterPro" id="IPR036390">
    <property type="entry name" value="WH_DNA-bd_sf"/>
</dbReference>
<dbReference type="RefSeq" id="WP_078319440.1">
    <property type="nucleotide sequence ID" value="NZ_FXTS01000003.1"/>
</dbReference>
<dbReference type="InterPro" id="IPR005119">
    <property type="entry name" value="LysR_subst-bd"/>
</dbReference>
<dbReference type="SUPFAM" id="SSF53850">
    <property type="entry name" value="Periplasmic binding protein-like II"/>
    <property type="match status" value="1"/>
</dbReference>
<dbReference type="AlphaFoldDB" id="A0A1T1HB41"/>
<dbReference type="GO" id="GO:0003677">
    <property type="term" value="F:DNA binding"/>
    <property type="evidence" value="ECO:0007669"/>
    <property type="project" value="UniProtKB-KW"/>
</dbReference>
<dbReference type="SUPFAM" id="SSF46785">
    <property type="entry name" value="Winged helix' DNA-binding domain"/>
    <property type="match status" value="1"/>
</dbReference>
<dbReference type="GO" id="GO:0005829">
    <property type="term" value="C:cytosol"/>
    <property type="evidence" value="ECO:0007669"/>
    <property type="project" value="TreeGrafter"/>
</dbReference>
<evidence type="ECO:0000313" key="7">
    <source>
        <dbReference type="Proteomes" id="UP000190064"/>
    </source>
</evidence>
<keyword evidence="3" id="KW-0238">DNA-binding</keyword>
<dbReference type="PRINTS" id="PR00039">
    <property type="entry name" value="HTHLYSR"/>
</dbReference>
<dbReference type="FunFam" id="1.10.10.10:FF:000001">
    <property type="entry name" value="LysR family transcriptional regulator"/>
    <property type="match status" value="1"/>
</dbReference>
<dbReference type="GO" id="GO:0003700">
    <property type="term" value="F:DNA-binding transcription factor activity"/>
    <property type="evidence" value="ECO:0007669"/>
    <property type="project" value="InterPro"/>
</dbReference>
<dbReference type="InterPro" id="IPR036388">
    <property type="entry name" value="WH-like_DNA-bd_sf"/>
</dbReference>
<sequence length="319" mass="36011">MDIKRLKYFCALAQIGNFTHTATYLGIAQPALSMAIKKLEEEVDLKLVNRAERKMALTSDGKVLLRHAQKILAAVGDAELELQELKGCETGTIQFGASSMLSSYYLPEILAQFKRQYPRVRINLVEAGTASLQQMLLEGELDIALVRLDRPHEQIRSVELFHEEIVACVPDDHPLANHATITLDTFCREPLILFREGYFLREAVSKYSKQQHIKLDIRFETNLIELLKSMVSNGVGISTVLSGIIRPEDNLKAIPFDSRIPLNIGLGWKRNHYLSKASRAFVDFMQEHLTENLISESSNTATPTRPVPHILPLPIREEP</sequence>
<reference evidence="6" key="1">
    <citation type="submission" date="2017-02" db="EMBL/GenBank/DDBJ databases">
        <title>Draft Genome Sequence of the Salt Water Bacterium Oceanospirillum linum ATCC 11336.</title>
        <authorList>
            <person name="Trachtenberg A.M."/>
            <person name="Carney J.G."/>
            <person name="Linnane J.D."/>
            <person name="Rheaume B.A."/>
            <person name="Pitts N.L."/>
            <person name="Mykles D.L."/>
            <person name="Maclea K.S."/>
        </authorList>
    </citation>
    <scope>NUCLEOTIDE SEQUENCE [LARGE SCALE GENOMIC DNA]</scope>
    <source>
        <strain evidence="6">ATCC 11336</strain>
    </source>
</reference>
<keyword evidence="2" id="KW-0805">Transcription regulation</keyword>
<dbReference type="Pfam" id="PF03466">
    <property type="entry name" value="LysR_substrate"/>
    <property type="match status" value="1"/>
</dbReference>
<feature type="domain" description="HTH lysR-type" evidence="5">
    <location>
        <begin position="1"/>
        <end position="58"/>
    </location>
</feature>
<protein>
    <submittedName>
        <fullName evidence="6">LysR family transcriptional regulator</fullName>
    </submittedName>
</protein>
<dbReference type="Pfam" id="PF00126">
    <property type="entry name" value="HTH_1"/>
    <property type="match status" value="1"/>
</dbReference>
<dbReference type="PANTHER" id="PTHR30419:SF8">
    <property type="entry name" value="NITROGEN ASSIMILATION TRANSCRIPTIONAL ACTIVATOR-RELATED"/>
    <property type="match status" value="1"/>
</dbReference>
<gene>
    <name evidence="6" type="ORF">BTA35_0208770</name>
</gene>
<comment type="similarity">
    <text evidence="1">Belongs to the LysR transcriptional regulatory family.</text>
</comment>
<comment type="caution">
    <text evidence="6">The sequence shown here is derived from an EMBL/GenBank/DDBJ whole genome shotgun (WGS) entry which is preliminary data.</text>
</comment>
<evidence type="ECO:0000256" key="3">
    <source>
        <dbReference type="ARBA" id="ARBA00023125"/>
    </source>
</evidence>
<evidence type="ECO:0000256" key="1">
    <source>
        <dbReference type="ARBA" id="ARBA00009437"/>
    </source>
</evidence>
<keyword evidence="7" id="KW-1185">Reference proteome</keyword>
<proteinExistence type="inferred from homology"/>
<keyword evidence="4" id="KW-0804">Transcription</keyword>
<name>A0A1T1HB41_OCELI</name>
<organism evidence="6 7">
    <name type="scientific">Oceanospirillum linum</name>
    <dbReference type="NCBI Taxonomy" id="966"/>
    <lineage>
        <taxon>Bacteria</taxon>
        <taxon>Pseudomonadati</taxon>
        <taxon>Pseudomonadota</taxon>
        <taxon>Gammaproteobacteria</taxon>
        <taxon>Oceanospirillales</taxon>
        <taxon>Oceanospirillaceae</taxon>
        <taxon>Oceanospirillum</taxon>
    </lineage>
</organism>
<dbReference type="InterPro" id="IPR050950">
    <property type="entry name" value="HTH-type_LysR_regulators"/>
</dbReference>
<dbReference type="PROSITE" id="PS50931">
    <property type="entry name" value="HTH_LYSR"/>
    <property type="match status" value="1"/>
</dbReference>
<dbReference type="Proteomes" id="UP000190064">
    <property type="component" value="Unassembled WGS sequence"/>
</dbReference>
<dbReference type="STRING" id="966.BTA35_0208770"/>
<dbReference type="Gene3D" id="1.10.10.10">
    <property type="entry name" value="Winged helix-like DNA-binding domain superfamily/Winged helix DNA-binding domain"/>
    <property type="match status" value="1"/>
</dbReference>
<evidence type="ECO:0000259" key="5">
    <source>
        <dbReference type="PROSITE" id="PS50931"/>
    </source>
</evidence>
<evidence type="ECO:0000256" key="2">
    <source>
        <dbReference type="ARBA" id="ARBA00023015"/>
    </source>
</evidence>